<sequence>MPTDKQVSERAVVFLIGAVQFVNILDFVMVMPLGPDFAKGLGIAASHIGTIGGAYTAAASVAGLVGGYFLDRFDRRKALAVSMLGLVLATAVGGLATGFTTLLLARVAAGLFGGPATSLSLSIIADLVPVERRGRALGAVMGSFSVASIIGVPLALRLATWGGWQLPFFVVAGMGLLVAAGAIFYLPPVRGHLAPERQPVKPVGVLELLGRRDVQLSYLMTAVVMMASFLMVPNISAYVQQNLGYPRDSLELAYFVGGLVSFVSLRMAGPLVDRYGAFRVGTVGSVLTLLSLYVGFVNYPRWLPVPGLFMLFMLAMGVRNVAYNTLTSRVPENPVRARFMSLQSAIQHMAAAVGAFVSVQLLTDLPDGTLGGMTRVAGLAMVLTALLPPMLGVVEAKVRSKERARALAVAPAKGLAVPLSPEASPHQ</sequence>
<evidence type="ECO:0000256" key="6">
    <source>
        <dbReference type="SAM" id="Phobius"/>
    </source>
</evidence>
<dbReference type="InterPro" id="IPR036259">
    <property type="entry name" value="MFS_trans_sf"/>
</dbReference>
<comment type="subcellular location">
    <subcellularLocation>
        <location evidence="1">Cell membrane</location>
        <topology evidence="1">Multi-pass membrane protein</topology>
    </subcellularLocation>
</comment>
<reference evidence="8 9" key="1">
    <citation type="submission" date="2020-04" db="EMBL/GenBank/DDBJ databases">
        <title>Draft genome of Pyxidicoccus fallax type strain.</title>
        <authorList>
            <person name="Whitworth D.E."/>
        </authorList>
    </citation>
    <scope>NUCLEOTIDE SEQUENCE [LARGE SCALE GENOMIC DNA]</scope>
    <source>
        <strain evidence="8 9">DSM 14698</strain>
    </source>
</reference>
<dbReference type="Proteomes" id="UP000518300">
    <property type="component" value="Unassembled WGS sequence"/>
</dbReference>
<keyword evidence="5 6" id="KW-0472">Membrane</keyword>
<dbReference type="InterPro" id="IPR011701">
    <property type="entry name" value="MFS"/>
</dbReference>
<dbReference type="InterPro" id="IPR020846">
    <property type="entry name" value="MFS_dom"/>
</dbReference>
<feature type="transmembrane region" description="Helical" evidence="6">
    <location>
        <begin position="276"/>
        <end position="296"/>
    </location>
</feature>
<keyword evidence="3 6" id="KW-0812">Transmembrane</keyword>
<evidence type="ECO:0000256" key="2">
    <source>
        <dbReference type="ARBA" id="ARBA00022475"/>
    </source>
</evidence>
<dbReference type="GO" id="GO:0022857">
    <property type="term" value="F:transmembrane transporter activity"/>
    <property type="evidence" value="ECO:0007669"/>
    <property type="project" value="InterPro"/>
</dbReference>
<dbReference type="GO" id="GO:0005886">
    <property type="term" value="C:plasma membrane"/>
    <property type="evidence" value="ECO:0007669"/>
    <property type="project" value="UniProtKB-SubCell"/>
</dbReference>
<proteinExistence type="predicted"/>
<feature type="transmembrane region" description="Helical" evidence="6">
    <location>
        <begin position="252"/>
        <end position="269"/>
    </location>
</feature>
<dbReference type="Pfam" id="PF07690">
    <property type="entry name" value="MFS_1"/>
    <property type="match status" value="1"/>
</dbReference>
<dbReference type="EMBL" id="JABBJJ010000308">
    <property type="protein sequence ID" value="NMO21255.1"/>
    <property type="molecule type" value="Genomic_DNA"/>
</dbReference>
<feature type="transmembrane region" description="Helical" evidence="6">
    <location>
        <begin position="168"/>
        <end position="187"/>
    </location>
</feature>
<keyword evidence="9" id="KW-1185">Reference proteome</keyword>
<dbReference type="CDD" id="cd17324">
    <property type="entry name" value="MFS_NepI_like"/>
    <property type="match status" value="1"/>
</dbReference>
<dbReference type="RefSeq" id="WP_169350448.1">
    <property type="nucleotide sequence ID" value="NZ_JABBJJ010000308.1"/>
</dbReference>
<feature type="transmembrane region" description="Helical" evidence="6">
    <location>
        <begin position="136"/>
        <end position="156"/>
    </location>
</feature>
<evidence type="ECO:0000313" key="9">
    <source>
        <dbReference type="Proteomes" id="UP000518300"/>
    </source>
</evidence>
<dbReference type="PROSITE" id="PS50850">
    <property type="entry name" value="MFS"/>
    <property type="match status" value="1"/>
</dbReference>
<gene>
    <name evidence="8" type="ORF">HG543_41355</name>
</gene>
<feature type="transmembrane region" description="Helical" evidence="6">
    <location>
        <begin position="43"/>
        <end position="66"/>
    </location>
</feature>
<name>A0A848LTI3_9BACT</name>
<organism evidence="8 9">
    <name type="scientific">Pyxidicoccus fallax</name>
    <dbReference type="NCBI Taxonomy" id="394095"/>
    <lineage>
        <taxon>Bacteria</taxon>
        <taxon>Pseudomonadati</taxon>
        <taxon>Myxococcota</taxon>
        <taxon>Myxococcia</taxon>
        <taxon>Myxococcales</taxon>
        <taxon>Cystobacterineae</taxon>
        <taxon>Myxococcaceae</taxon>
        <taxon>Pyxidicoccus</taxon>
    </lineage>
</organism>
<feature type="transmembrane region" description="Helical" evidence="6">
    <location>
        <begin position="216"/>
        <end position="240"/>
    </location>
</feature>
<dbReference type="InterPro" id="IPR050189">
    <property type="entry name" value="MFS_Efflux_Transporters"/>
</dbReference>
<dbReference type="Gene3D" id="1.20.1250.20">
    <property type="entry name" value="MFS general substrate transporter like domains"/>
    <property type="match status" value="1"/>
</dbReference>
<evidence type="ECO:0000256" key="5">
    <source>
        <dbReference type="ARBA" id="ARBA00023136"/>
    </source>
</evidence>
<feature type="transmembrane region" description="Helical" evidence="6">
    <location>
        <begin position="12"/>
        <end position="31"/>
    </location>
</feature>
<feature type="domain" description="Major facilitator superfamily (MFS) profile" evidence="7">
    <location>
        <begin position="12"/>
        <end position="397"/>
    </location>
</feature>
<feature type="transmembrane region" description="Helical" evidence="6">
    <location>
        <begin position="302"/>
        <end position="323"/>
    </location>
</feature>
<keyword evidence="4 6" id="KW-1133">Transmembrane helix</keyword>
<evidence type="ECO:0000256" key="1">
    <source>
        <dbReference type="ARBA" id="ARBA00004651"/>
    </source>
</evidence>
<dbReference type="SUPFAM" id="SSF103473">
    <property type="entry name" value="MFS general substrate transporter"/>
    <property type="match status" value="1"/>
</dbReference>
<accession>A0A848LTI3</accession>
<feature type="transmembrane region" description="Helical" evidence="6">
    <location>
        <begin position="78"/>
        <end position="97"/>
    </location>
</feature>
<dbReference type="AlphaFoldDB" id="A0A848LTI3"/>
<dbReference type="PANTHER" id="PTHR43124">
    <property type="entry name" value="PURINE EFFLUX PUMP PBUE"/>
    <property type="match status" value="1"/>
</dbReference>
<dbReference type="PANTHER" id="PTHR43124:SF3">
    <property type="entry name" value="CHLORAMPHENICOL EFFLUX PUMP RV0191"/>
    <property type="match status" value="1"/>
</dbReference>
<evidence type="ECO:0000259" key="7">
    <source>
        <dbReference type="PROSITE" id="PS50850"/>
    </source>
</evidence>
<keyword evidence="2" id="KW-1003">Cell membrane</keyword>
<evidence type="ECO:0000313" key="8">
    <source>
        <dbReference type="EMBL" id="NMO21255.1"/>
    </source>
</evidence>
<evidence type="ECO:0000256" key="4">
    <source>
        <dbReference type="ARBA" id="ARBA00022989"/>
    </source>
</evidence>
<feature type="transmembrane region" description="Helical" evidence="6">
    <location>
        <begin position="344"/>
        <end position="363"/>
    </location>
</feature>
<feature type="transmembrane region" description="Helical" evidence="6">
    <location>
        <begin position="375"/>
        <end position="394"/>
    </location>
</feature>
<comment type="caution">
    <text evidence="8">The sequence shown here is derived from an EMBL/GenBank/DDBJ whole genome shotgun (WGS) entry which is preliminary data.</text>
</comment>
<evidence type="ECO:0000256" key="3">
    <source>
        <dbReference type="ARBA" id="ARBA00022692"/>
    </source>
</evidence>
<protein>
    <submittedName>
        <fullName evidence="8">MFS transporter</fullName>
    </submittedName>
</protein>
<feature type="transmembrane region" description="Helical" evidence="6">
    <location>
        <begin position="103"/>
        <end position="124"/>
    </location>
</feature>